<reference evidence="1" key="2">
    <citation type="submission" date="2017-05" db="UniProtKB">
        <authorList>
            <consortium name="EnsemblMetazoa"/>
        </authorList>
    </citation>
    <scope>IDENTIFICATION</scope>
</reference>
<dbReference type="AlphaFoldDB" id="A0A1X7VNV9"/>
<dbReference type="EnsemblMetazoa" id="Aqu2.1.42086_001">
    <property type="protein sequence ID" value="Aqu2.1.42086_001"/>
    <property type="gene ID" value="Aqu2.1.42086"/>
</dbReference>
<keyword evidence="2" id="KW-1185">Reference proteome</keyword>
<organism evidence="1">
    <name type="scientific">Amphimedon queenslandica</name>
    <name type="common">Sponge</name>
    <dbReference type="NCBI Taxonomy" id="400682"/>
    <lineage>
        <taxon>Eukaryota</taxon>
        <taxon>Metazoa</taxon>
        <taxon>Porifera</taxon>
        <taxon>Demospongiae</taxon>
        <taxon>Heteroscleromorpha</taxon>
        <taxon>Haplosclerida</taxon>
        <taxon>Niphatidae</taxon>
        <taxon>Amphimedon</taxon>
    </lineage>
</organism>
<dbReference type="KEGG" id="aqu:109585382"/>
<protein>
    <submittedName>
        <fullName evidence="1">Uncharacterized protein</fullName>
    </submittedName>
</protein>
<dbReference type="InParanoid" id="A0A1X7VNV9"/>
<gene>
    <name evidence="1" type="primary">109585382</name>
</gene>
<accession>A0A1X7VNV9</accession>
<evidence type="ECO:0000313" key="2">
    <source>
        <dbReference type="Proteomes" id="UP000007879"/>
    </source>
</evidence>
<name>A0A1X7VNV9_AMPQE</name>
<dbReference type="Proteomes" id="UP000007879">
    <property type="component" value="Unassembled WGS sequence"/>
</dbReference>
<sequence>MFAMLGFARSSYAWRLILHRENAIAVYPGGHFPRESPAPFSYAVEGVQATSTISERIRVLEPRMYPVVTGLFLSQKSGETDIHNDSGLFPSESMQLSLGYSFGVQVESAHPAEAAVHGRFCVFEDGITLTSVVNGQIIGLTSHSYTTCISSANKPDEANIALAYQMKPIKNTDGHAHRLSSLLTDNEVYPVQAADS</sequence>
<evidence type="ECO:0000313" key="1">
    <source>
        <dbReference type="EnsemblMetazoa" id="Aqu2.1.42086_001"/>
    </source>
</evidence>
<dbReference type="EnsemblMetazoa" id="XM_020001452.1">
    <property type="protein sequence ID" value="XP_019857011.1"/>
    <property type="gene ID" value="LOC109585382"/>
</dbReference>
<proteinExistence type="predicted"/>
<reference evidence="2" key="1">
    <citation type="journal article" date="2010" name="Nature">
        <title>The Amphimedon queenslandica genome and the evolution of animal complexity.</title>
        <authorList>
            <person name="Srivastava M."/>
            <person name="Simakov O."/>
            <person name="Chapman J."/>
            <person name="Fahey B."/>
            <person name="Gauthier M.E."/>
            <person name="Mitros T."/>
            <person name="Richards G.S."/>
            <person name="Conaco C."/>
            <person name="Dacre M."/>
            <person name="Hellsten U."/>
            <person name="Larroux C."/>
            <person name="Putnam N.H."/>
            <person name="Stanke M."/>
            <person name="Adamska M."/>
            <person name="Darling A."/>
            <person name="Degnan S.M."/>
            <person name="Oakley T.H."/>
            <person name="Plachetzki D.C."/>
            <person name="Zhai Y."/>
            <person name="Adamski M."/>
            <person name="Calcino A."/>
            <person name="Cummins S.F."/>
            <person name="Goodstein D.M."/>
            <person name="Harris C."/>
            <person name="Jackson D.J."/>
            <person name="Leys S.P."/>
            <person name="Shu S."/>
            <person name="Woodcroft B.J."/>
            <person name="Vervoort M."/>
            <person name="Kosik K.S."/>
            <person name="Manning G."/>
            <person name="Degnan B.M."/>
            <person name="Rokhsar D.S."/>
        </authorList>
    </citation>
    <scope>NUCLEOTIDE SEQUENCE [LARGE SCALE GENOMIC DNA]</scope>
</reference>